<proteinExistence type="predicted"/>
<feature type="transmembrane region" description="Helical" evidence="1">
    <location>
        <begin position="184"/>
        <end position="204"/>
    </location>
</feature>
<protein>
    <submittedName>
        <fullName evidence="2">Uncharacterized protein</fullName>
    </submittedName>
</protein>
<sequence length="220" mass="24649">MEPRNIVLCLACFLLLANGLTFGIRFLKKRNLLLALEWFVVAFSATNFLIFFLTGSEHAYLISYFCDAFSRAFGIPIITVLGLMAVTHAYKPSMGKELMMFAGALLGTLALISTKVLVTLLPYFYVLMWVMFSVYLVYFAVRLANVGESLHAIGVMIGMLASLTIACIYDFYKIPGDDSNVLLNFYVLALTTWAYLLVHLYYAYCALERAKGAMAVLQTR</sequence>
<evidence type="ECO:0000313" key="2">
    <source>
        <dbReference type="EMBL" id="AZV27167.1"/>
    </source>
</evidence>
<keyword evidence="1" id="KW-0812">Transmembrane</keyword>
<evidence type="ECO:0000313" key="3">
    <source>
        <dbReference type="Proteomes" id="UP000282760"/>
    </source>
</evidence>
<feature type="transmembrane region" description="Helical" evidence="1">
    <location>
        <begin position="6"/>
        <end position="27"/>
    </location>
</feature>
<accession>A0A3T0JUM6</accession>
<feature type="transmembrane region" description="Helical" evidence="1">
    <location>
        <begin position="61"/>
        <end position="86"/>
    </location>
</feature>
<feature type="transmembrane region" description="Helical" evidence="1">
    <location>
        <begin position="153"/>
        <end position="172"/>
    </location>
</feature>
<keyword evidence="1" id="KW-0472">Membrane</keyword>
<evidence type="ECO:0000256" key="1">
    <source>
        <dbReference type="SAM" id="Phobius"/>
    </source>
</evidence>
<dbReference type="EMBL" id="CP024646">
    <property type="protein sequence ID" value="AZV27167.1"/>
    <property type="molecule type" value="Genomic_DNA"/>
</dbReference>
<feature type="transmembrane region" description="Helical" evidence="1">
    <location>
        <begin position="123"/>
        <end position="141"/>
    </location>
</feature>
<gene>
    <name evidence="2" type="ORF">CT157_14495</name>
</gene>
<feature type="transmembrane region" description="Helical" evidence="1">
    <location>
        <begin position="34"/>
        <end position="55"/>
    </location>
</feature>
<keyword evidence="1" id="KW-1133">Transmembrane helix</keyword>
<organism evidence="2 3">
    <name type="scientific">Pseudomonas syringae</name>
    <dbReference type="NCBI Taxonomy" id="317"/>
    <lineage>
        <taxon>Bacteria</taxon>
        <taxon>Pseudomonadati</taxon>
        <taxon>Pseudomonadota</taxon>
        <taxon>Gammaproteobacteria</taxon>
        <taxon>Pseudomonadales</taxon>
        <taxon>Pseudomonadaceae</taxon>
        <taxon>Pseudomonas</taxon>
    </lineage>
</organism>
<dbReference type="Proteomes" id="UP000282760">
    <property type="component" value="Chromosome"/>
</dbReference>
<dbReference type="AlphaFoldDB" id="A0A3T0JUM6"/>
<name>A0A3T0JUM6_PSESX</name>
<reference evidence="2 3" key="1">
    <citation type="submission" date="2017-11" db="EMBL/GenBank/DDBJ databases">
        <title>Effect of PGPRs.</title>
        <authorList>
            <person name="Oliva R."/>
            <person name="Nong J."/>
            <person name="Roman V."/>
        </authorList>
    </citation>
    <scope>NUCLEOTIDE SEQUENCE [LARGE SCALE GENOMIC DNA]</scope>
    <source>
        <strain evidence="2">Inb918</strain>
    </source>
</reference>